<sequence length="145" mass="16850">MISLPIGYLMPDNDFKEWKFTIDKDVNEDVDNMARAIINYGLPYLEKLSNMDQVIHGLVASQYSYIGEAKDYILPVLYYLHGNSEQALKTVEESIKKRSKDINIDEYRVMQAIYGEDAIQIPSNKALDSYMPFVEKFKQLLKQKK</sequence>
<dbReference type="EMBL" id="ACCH01000402">
    <property type="protein sequence ID" value="EEF87433.1"/>
    <property type="molecule type" value="Genomic_DNA"/>
</dbReference>
<reference evidence="1 2" key="2">
    <citation type="submission" date="2009-01" db="EMBL/GenBank/DDBJ databases">
        <title>Draft genome sequence of Bacteroides cellulosilyticus (DSM 14838).</title>
        <authorList>
            <person name="Sudarsanam P."/>
            <person name="Ley R."/>
            <person name="Guruge J."/>
            <person name="Turnbaugh P.J."/>
            <person name="Mahowald M."/>
            <person name="Liep D."/>
            <person name="Gordon J."/>
        </authorList>
    </citation>
    <scope>NUCLEOTIDE SEQUENCE [LARGE SCALE GENOMIC DNA]</scope>
    <source>
        <strain evidence="1 2">DSM 14838</strain>
    </source>
</reference>
<organism evidence="1 2">
    <name type="scientific">Bacteroides cellulosilyticus DSM 14838</name>
    <dbReference type="NCBI Taxonomy" id="537012"/>
    <lineage>
        <taxon>Bacteria</taxon>
        <taxon>Pseudomonadati</taxon>
        <taxon>Bacteroidota</taxon>
        <taxon>Bacteroidia</taxon>
        <taxon>Bacteroidales</taxon>
        <taxon>Bacteroidaceae</taxon>
        <taxon>Bacteroides</taxon>
    </lineage>
</organism>
<dbReference type="AlphaFoldDB" id="E2NKW9"/>
<dbReference type="Proteomes" id="UP000003711">
    <property type="component" value="Unassembled WGS sequence"/>
</dbReference>
<protein>
    <submittedName>
        <fullName evidence="1">Uncharacterized protein</fullName>
    </submittedName>
</protein>
<accession>E2NKW9</accession>
<evidence type="ECO:0000313" key="1">
    <source>
        <dbReference type="EMBL" id="EEF87433.1"/>
    </source>
</evidence>
<name>E2NKW9_9BACE</name>
<comment type="caution">
    <text evidence="1">The sequence shown here is derived from an EMBL/GenBank/DDBJ whole genome shotgun (WGS) entry which is preliminary data.</text>
</comment>
<gene>
    <name evidence="1" type="ORF">BACCELL_04963</name>
</gene>
<proteinExistence type="predicted"/>
<dbReference type="HOGENOM" id="CLU_1782956_0_0_10"/>
<evidence type="ECO:0000313" key="2">
    <source>
        <dbReference type="Proteomes" id="UP000003711"/>
    </source>
</evidence>
<reference evidence="1 2" key="1">
    <citation type="submission" date="2008-12" db="EMBL/GenBank/DDBJ databases">
        <authorList>
            <person name="Fulton L."/>
            <person name="Clifton S."/>
            <person name="Fulton B."/>
            <person name="Xu J."/>
            <person name="Minx P."/>
            <person name="Pepin K.H."/>
            <person name="Johnson M."/>
            <person name="Bhonagiri V."/>
            <person name="Nash W.E."/>
            <person name="Mardis E.R."/>
            <person name="Wilson R.K."/>
        </authorList>
    </citation>
    <scope>NUCLEOTIDE SEQUENCE [LARGE SCALE GENOMIC DNA]</scope>
    <source>
        <strain evidence="1 2">DSM 14838</strain>
    </source>
</reference>